<feature type="transmembrane region" description="Helical" evidence="1">
    <location>
        <begin position="39"/>
        <end position="60"/>
    </location>
</feature>
<accession>A0ABT9ADR0</accession>
<name>A0ABT9ADR0_9BACT</name>
<dbReference type="Pfam" id="PF13858">
    <property type="entry name" value="DUF4199"/>
    <property type="match status" value="1"/>
</dbReference>
<feature type="transmembrane region" description="Helical" evidence="1">
    <location>
        <begin position="80"/>
        <end position="101"/>
    </location>
</feature>
<keyword evidence="1" id="KW-0472">Membrane</keyword>
<keyword evidence="1" id="KW-1133">Transmembrane helix</keyword>
<gene>
    <name evidence="2" type="ORF">Q5H92_16625</name>
</gene>
<protein>
    <submittedName>
        <fullName evidence="2">DUF4199 domain-containing protein</fullName>
    </submittedName>
</protein>
<sequence>METTTKSVTPVSIGLRYGVLAALTAVIIDFLIRIADFGFMTFGIVSFLGGVVVTIVWIVIAHKAFKDANNRLMTFSQGLIITMVMMLIISVVTSLFNYVYVQFIDPDFVNRLKTGMTEFMERNNVPDDKIAESTARFDEMKLSLPKTLVNGITRGLGVGLVLGAIVSAFTKRSAPEFE</sequence>
<keyword evidence="3" id="KW-1185">Reference proteome</keyword>
<proteinExistence type="predicted"/>
<organism evidence="2 3">
    <name type="scientific">Hymenobacter mellowenesis</name>
    <dbReference type="NCBI Taxonomy" id="3063995"/>
    <lineage>
        <taxon>Bacteria</taxon>
        <taxon>Pseudomonadati</taxon>
        <taxon>Bacteroidota</taxon>
        <taxon>Cytophagia</taxon>
        <taxon>Cytophagales</taxon>
        <taxon>Hymenobacteraceae</taxon>
        <taxon>Hymenobacter</taxon>
    </lineage>
</organism>
<evidence type="ECO:0000256" key="1">
    <source>
        <dbReference type="SAM" id="Phobius"/>
    </source>
</evidence>
<comment type="caution">
    <text evidence="2">The sequence shown here is derived from an EMBL/GenBank/DDBJ whole genome shotgun (WGS) entry which is preliminary data.</text>
</comment>
<dbReference type="Proteomes" id="UP001167796">
    <property type="component" value="Unassembled WGS sequence"/>
</dbReference>
<reference evidence="2" key="1">
    <citation type="submission" date="2023-07" db="EMBL/GenBank/DDBJ databases">
        <authorList>
            <person name="Kim M.K."/>
        </authorList>
    </citation>
    <scope>NUCLEOTIDE SEQUENCE</scope>
    <source>
        <strain evidence="2">M29</strain>
    </source>
</reference>
<feature type="transmembrane region" description="Helical" evidence="1">
    <location>
        <begin position="148"/>
        <end position="169"/>
    </location>
</feature>
<dbReference type="EMBL" id="JAUQSX010000009">
    <property type="protein sequence ID" value="MDO7847992.1"/>
    <property type="molecule type" value="Genomic_DNA"/>
</dbReference>
<keyword evidence="1" id="KW-0812">Transmembrane</keyword>
<evidence type="ECO:0000313" key="2">
    <source>
        <dbReference type="EMBL" id="MDO7847992.1"/>
    </source>
</evidence>
<feature type="transmembrane region" description="Helical" evidence="1">
    <location>
        <begin position="13"/>
        <end position="32"/>
    </location>
</feature>
<evidence type="ECO:0000313" key="3">
    <source>
        <dbReference type="Proteomes" id="UP001167796"/>
    </source>
</evidence>
<dbReference type="RefSeq" id="WP_305012676.1">
    <property type="nucleotide sequence ID" value="NZ_JAUQSX010000009.1"/>
</dbReference>
<dbReference type="InterPro" id="IPR025250">
    <property type="entry name" value="DUF4199"/>
</dbReference>